<dbReference type="Pfam" id="PF00892">
    <property type="entry name" value="EamA"/>
    <property type="match status" value="2"/>
</dbReference>
<feature type="transmembrane region" description="Helical" evidence="6">
    <location>
        <begin position="60"/>
        <end position="82"/>
    </location>
</feature>
<dbReference type="PANTHER" id="PTHR32322">
    <property type="entry name" value="INNER MEMBRANE TRANSPORTER"/>
    <property type="match status" value="1"/>
</dbReference>
<feature type="transmembrane region" description="Helical" evidence="6">
    <location>
        <begin position="6"/>
        <end position="25"/>
    </location>
</feature>
<proteinExistence type="inferred from homology"/>
<feature type="transmembrane region" description="Helical" evidence="6">
    <location>
        <begin position="157"/>
        <end position="178"/>
    </location>
</feature>
<evidence type="ECO:0000256" key="6">
    <source>
        <dbReference type="SAM" id="Phobius"/>
    </source>
</evidence>
<dbReference type="Proteomes" id="UP000228900">
    <property type="component" value="Unassembled WGS sequence"/>
</dbReference>
<evidence type="ECO:0000313" key="8">
    <source>
        <dbReference type="EMBL" id="PIT95261.1"/>
    </source>
</evidence>
<dbReference type="InterPro" id="IPR037185">
    <property type="entry name" value="EmrE-like"/>
</dbReference>
<organism evidence="8 9">
    <name type="scientific">Candidatus Falkowbacteria bacterium CG10_big_fil_rev_8_21_14_0_10_39_9</name>
    <dbReference type="NCBI Taxonomy" id="1974566"/>
    <lineage>
        <taxon>Bacteria</taxon>
        <taxon>Candidatus Falkowiibacteriota</taxon>
    </lineage>
</organism>
<feature type="transmembrane region" description="Helical" evidence="6">
    <location>
        <begin position="120"/>
        <end position="136"/>
    </location>
</feature>
<reference evidence="9" key="1">
    <citation type="submission" date="2017-09" db="EMBL/GenBank/DDBJ databases">
        <title>Depth-based differentiation of microbial function through sediment-hosted aquifers and enrichment of novel symbionts in the deep terrestrial subsurface.</title>
        <authorList>
            <person name="Probst A.J."/>
            <person name="Ladd B."/>
            <person name="Jarett J.K."/>
            <person name="Geller-Mcgrath D.E."/>
            <person name="Sieber C.M.K."/>
            <person name="Emerson J.B."/>
            <person name="Anantharaman K."/>
            <person name="Thomas B.C."/>
            <person name="Malmstrom R."/>
            <person name="Stieglmeier M."/>
            <person name="Klingl A."/>
            <person name="Woyke T."/>
            <person name="Ryan C.M."/>
            <person name="Banfield J.F."/>
        </authorList>
    </citation>
    <scope>NUCLEOTIDE SEQUENCE [LARGE SCALE GENOMIC DNA]</scope>
</reference>
<gene>
    <name evidence="8" type="ORF">COT98_00485</name>
</gene>
<keyword evidence="4 6" id="KW-1133">Transmembrane helix</keyword>
<accession>A0A2M6WR38</accession>
<comment type="similarity">
    <text evidence="2">Belongs to the EamA transporter family.</text>
</comment>
<feature type="domain" description="EamA" evidence="7">
    <location>
        <begin position="160"/>
        <end position="295"/>
    </location>
</feature>
<dbReference type="PANTHER" id="PTHR32322:SF2">
    <property type="entry name" value="EAMA DOMAIN-CONTAINING PROTEIN"/>
    <property type="match status" value="1"/>
</dbReference>
<feature type="domain" description="EamA" evidence="7">
    <location>
        <begin position="8"/>
        <end position="137"/>
    </location>
</feature>
<evidence type="ECO:0000256" key="3">
    <source>
        <dbReference type="ARBA" id="ARBA00022692"/>
    </source>
</evidence>
<evidence type="ECO:0000256" key="5">
    <source>
        <dbReference type="ARBA" id="ARBA00023136"/>
    </source>
</evidence>
<dbReference type="SUPFAM" id="SSF103481">
    <property type="entry name" value="Multidrug resistance efflux transporter EmrE"/>
    <property type="match status" value="2"/>
</dbReference>
<feature type="transmembrane region" description="Helical" evidence="6">
    <location>
        <begin position="37"/>
        <end position="54"/>
    </location>
</feature>
<dbReference type="Gene3D" id="1.10.3730.20">
    <property type="match status" value="1"/>
</dbReference>
<feature type="transmembrane region" description="Helical" evidence="6">
    <location>
        <begin position="190"/>
        <end position="209"/>
    </location>
</feature>
<evidence type="ECO:0000313" key="9">
    <source>
        <dbReference type="Proteomes" id="UP000228900"/>
    </source>
</evidence>
<dbReference type="GO" id="GO:0016020">
    <property type="term" value="C:membrane"/>
    <property type="evidence" value="ECO:0007669"/>
    <property type="project" value="UniProtKB-SubCell"/>
</dbReference>
<feature type="transmembrane region" description="Helical" evidence="6">
    <location>
        <begin position="250"/>
        <end position="269"/>
    </location>
</feature>
<feature type="transmembrane region" description="Helical" evidence="6">
    <location>
        <begin position="221"/>
        <end position="244"/>
    </location>
</feature>
<feature type="transmembrane region" description="Helical" evidence="6">
    <location>
        <begin position="94"/>
        <end position="114"/>
    </location>
</feature>
<sequence>MSDFQVSLFFAFLAMFLWGIGDFFIQRTIRKVGDFQTLLWINFIASLTLFPLAWNDLPAIFSRANIFSLIFITIIDLFYGYFLFKAYDQGKLSVVEVVMIGELPFTIILGLIFFHESLSWLQVFVILMIIAGVFLMSRSRKTWRDKIKEFFRGKRVVWEKGLLLMFLAVLFSSLYNFLTAVNTRNVSAFAAVWFPWMLGSLVLLIYVGYKRGLKSFWQGGLNHKSLILFTGVIDTSAWVFYALATRTEEISIVTAIVAGYAVIAMALGIKFNHEKISVWQYLGAVLVFLGVIAMSFISGPNSL</sequence>
<dbReference type="AlphaFoldDB" id="A0A2M6WR38"/>
<comment type="subcellular location">
    <subcellularLocation>
        <location evidence="1">Membrane</location>
        <topology evidence="1">Multi-pass membrane protein</topology>
    </subcellularLocation>
</comment>
<dbReference type="InterPro" id="IPR050638">
    <property type="entry name" value="AA-Vitamin_Transporters"/>
</dbReference>
<dbReference type="EMBL" id="PFAQ01000010">
    <property type="protein sequence ID" value="PIT95261.1"/>
    <property type="molecule type" value="Genomic_DNA"/>
</dbReference>
<feature type="transmembrane region" description="Helical" evidence="6">
    <location>
        <begin position="281"/>
        <end position="299"/>
    </location>
</feature>
<evidence type="ECO:0000256" key="1">
    <source>
        <dbReference type="ARBA" id="ARBA00004141"/>
    </source>
</evidence>
<name>A0A2M6WR38_9BACT</name>
<evidence type="ECO:0000256" key="2">
    <source>
        <dbReference type="ARBA" id="ARBA00007362"/>
    </source>
</evidence>
<keyword evidence="5 6" id="KW-0472">Membrane</keyword>
<comment type="caution">
    <text evidence="8">The sequence shown here is derived from an EMBL/GenBank/DDBJ whole genome shotgun (WGS) entry which is preliminary data.</text>
</comment>
<protein>
    <recommendedName>
        <fullName evidence="7">EamA domain-containing protein</fullName>
    </recommendedName>
</protein>
<evidence type="ECO:0000256" key="4">
    <source>
        <dbReference type="ARBA" id="ARBA00022989"/>
    </source>
</evidence>
<dbReference type="InterPro" id="IPR000620">
    <property type="entry name" value="EamA_dom"/>
</dbReference>
<evidence type="ECO:0000259" key="7">
    <source>
        <dbReference type="Pfam" id="PF00892"/>
    </source>
</evidence>
<keyword evidence="3 6" id="KW-0812">Transmembrane</keyword>